<dbReference type="CDD" id="cd24011">
    <property type="entry name" value="ASKHA_NBD_BK"/>
    <property type="match status" value="1"/>
</dbReference>
<keyword evidence="6 9" id="KW-0418">Kinase</keyword>
<dbReference type="EMBL" id="CP096983">
    <property type="protein sequence ID" value="URZ11880.1"/>
    <property type="molecule type" value="Genomic_DNA"/>
</dbReference>
<evidence type="ECO:0000256" key="8">
    <source>
        <dbReference type="ARBA" id="ARBA00048596"/>
    </source>
</evidence>
<evidence type="ECO:0000256" key="10">
    <source>
        <dbReference type="RuleBase" id="RU003835"/>
    </source>
</evidence>
<evidence type="ECO:0000256" key="5">
    <source>
        <dbReference type="ARBA" id="ARBA00022741"/>
    </source>
</evidence>
<organism evidence="11 12">
    <name type="scientific">Clostridium felsineum</name>
    <dbReference type="NCBI Taxonomy" id="36839"/>
    <lineage>
        <taxon>Bacteria</taxon>
        <taxon>Bacillati</taxon>
        <taxon>Bacillota</taxon>
        <taxon>Clostridia</taxon>
        <taxon>Eubacteriales</taxon>
        <taxon>Clostridiaceae</taxon>
        <taxon>Clostridium</taxon>
    </lineage>
</organism>
<evidence type="ECO:0000256" key="4">
    <source>
        <dbReference type="ARBA" id="ARBA00022679"/>
    </source>
</evidence>
<dbReference type="PANTHER" id="PTHR21060:SF3">
    <property type="entry name" value="BUTYRATE KINASE 2-RELATED"/>
    <property type="match status" value="1"/>
</dbReference>
<dbReference type="PRINTS" id="PR00471">
    <property type="entry name" value="ACETATEKNASE"/>
</dbReference>
<evidence type="ECO:0000256" key="6">
    <source>
        <dbReference type="ARBA" id="ARBA00022777"/>
    </source>
</evidence>
<dbReference type="Pfam" id="PF00871">
    <property type="entry name" value="Acetate_kinase"/>
    <property type="match status" value="1"/>
</dbReference>
<evidence type="ECO:0000256" key="9">
    <source>
        <dbReference type="HAMAP-Rule" id="MF_00542"/>
    </source>
</evidence>
<name>A0A1S8L4D8_9CLOT</name>
<dbReference type="Gene3D" id="3.30.420.40">
    <property type="match status" value="2"/>
</dbReference>
<dbReference type="HAMAP" id="MF_00542">
    <property type="entry name" value="Butyrate_kinase"/>
    <property type="match status" value="1"/>
</dbReference>
<dbReference type="InterPro" id="IPR000890">
    <property type="entry name" value="Aliphatic_acid_kin_short-chain"/>
</dbReference>
<dbReference type="PIRSF" id="PIRSF036458">
    <property type="entry name" value="Butyrate_kin"/>
    <property type="match status" value="1"/>
</dbReference>
<keyword evidence="7 9" id="KW-0067">ATP-binding</keyword>
<evidence type="ECO:0000313" key="11">
    <source>
        <dbReference type="EMBL" id="URZ11880.1"/>
    </source>
</evidence>
<dbReference type="Proteomes" id="UP000190951">
    <property type="component" value="Chromosome"/>
</dbReference>
<proteinExistence type="inferred from homology"/>
<comment type="catalytic activity">
    <reaction evidence="8 9">
        <text>butanoate + ATP = butanoyl phosphate + ADP</text>
        <dbReference type="Rhea" id="RHEA:13585"/>
        <dbReference type="ChEBI" id="CHEBI:17968"/>
        <dbReference type="ChEBI" id="CHEBI:30616"/>
        <dbReference type="ChEBI" id="CHEBI:58079"/>
        <dbReference type="ChEBI" id="CHEBI:456216"/>
        <dbReference type="EC" id="2.7.2.7"/>
    </reaction>
</comment>
<dbReference type="EC" id="2.7.2.7" evidence="9"/>
<dbReference type="GO" id="GO:0005737">
    <property type="term" value="C:cytoplasm"/>
    <property type="evidence" value="ECO:0007669"/>
    <property type="project" value="UniProtKB-SubCell"/>
</dbReference>
<dbReference type="InterPro" id="IPR043129">
    <property type="entry name" value="ATPase_NBD"/>
</dbReference>
<dbReference type="PROSITE" id="PS01075">
    <property type="entry name" value="ACETATE_KINASE_1"/>
    <property type="match status" value="1"/>
</dbReference>
<keyword evidence="12" id="KW-1185">Reference proteome</keyword>
<dbReference type="PANTHER" id="PTHR21060">
    <property type="entry name" value="ACETATE KINASE"/>
    <property type="match status" value="1"/>
</dbReference>
<dbReference type="NCBIfam" id="NF002834">
    <property type="entry name" value="PRK03011.1-5"/>
    <property type="match status" value="1"/>
</dbReference>
<protein>
    <recommendedName>
        <fullName evidence="9">Probable butyrate kinase</fullName>
        <shortName evidence="9">BK</shortName>
        <ecNumber evidence="9">2.7.2.7</ecNumber>
    </recommendedName>
    <alternativeName>
        <fullName evidence="9">Branched-chain carboxylic acid kinase</fullName>
    </alternativeName>
</protein>
<dbReference type="PROSITE" id="PS01076">
    <property type="entry name" value="ACETATE_KINASE_2"/>
    <property type="match status" value="1"/>
</dbReference>
<evidence type="ECO:0000256" key="2">
    <source>
        <dbReference type="ARBA" id="ARBA00008748"/>
    </source>
</evidence>
<dbReference type="GO" id="GO:0006083">
    <property type="term" value="P:acetate metabolic process"/>
    <property type="evidence" value="ECO:0007669"/>
    <property type="project" value="TreeGrafter"/>
</dbReference>
<evidence type="ECO:0000256" key="1">
    <source>
        <dbReference type="ARBA" id="ARBA00004496"/>
    </source>
</evidence>
<comment type="subcellular location">
    <subcellularLocation>
        <location evidence="1 9">Cytoplasm</location>
    </subcellularLocation>
</comment>
<dbReference type="SUPFAM" id="SSF53067">
    <property type="entry name" value="Actin-like ATPase domain"/>
    <property type="match status" value="2"/>
</dbReference>
<dbReference type="GO" id="GO:0005524">
    <property type="term" value="F:ATP binding"/>
    <property type="evidence" value="ECO:0007669"/>
    <property type="project" value="UniProtKB-KW"/>
</dbReference>
<keyword evidence="4 9" id="KW-0808">Transferase</keyword>
<gene>
    <name evidence="11" type="primary">buk2_1</name>
    <name evidence="9" type="synonym">buk</name>
    <name evidence="11" type="ORF">CROST_025970</name>
</gene>
<dbReference type="GO" id="GO:0008776">
    <property type="term" value="F:acetate kinase activity"/>
    <property type="evidence" value="ECO:0007669"/>
    <property type="project" value="TreeGrafter"/>
</dbReference>
<evidence type="ECO:0000313" key="12">
    <source>
        <dbReference type="Proteomes" id="UP000190951"/>
    </source>
</evidence>
<dbReference type="InterPro" id="IPR023865">
    <property type="entry name" value="Aliphatic_acid_kinase_CS"/>
</dbReference>
<dbReference type="STRING" id="84029.CROST_23880"/>
<dbReference type="AlphaFoldDB" id="A0A1S8L4D8"/>
<dbReference type="GO" id="GO:0047761">
    <property type="term" value="F:butyrate kinase activity"/>
    <property type="evidence" value="ECO:0007669"/>
    <property type="project" value="UniProtKB-UniRule"/>
</dbReference>
<dbReference type="RefSeq" id="WP_077833662.1">
    <property type="nucleotide sequence ID" value="NZ_CP096983.1"/>
</dbReference>
<reference evidence="11 12" key="1">
    <citation type="submission" date="2022-04" db="EMBL/GenBank/DDBJ databases">
        <title>Genome sequence of C. roseum typestrain.</title>
        <authorList>
            <person name="Poehlein A."/>
            <person name="Schoch T."/>
            <person name="Duerre P."/>
            <person name="Daniel R."/>
        </authorList>
    </citation>
    <scope>NUCLEOTIDE SEQUENCE [LARGE SCALE GENOMIC DNA]</scope>
    <source>
        <strain evidence="11 12">DSM 7320</strain>
    </source>
</reference>
<keyword evidence="3 9" id="KW-0963">Cytoplasm</keyword>
<keyword evidence="5 9" id="KW-0547">Nucleotide-binding</keyword>
<dbReference type="NCBIfam" id="TIGR02707">
    <property type="entry name" value="butyr_kinase"/>
    <property type="match status" value="1"/>
</dbReference>
<dbReference type="KEGG" id="crw:CROST_025970"/>
<evidence type="ECO:0000256" key="3">
    <source>
        <dbReference type="ARBA" id="ARBA00022490"/>
    </source>
</evidence>
<accession>A0A1S8L4D8</accession>
<evidence type="ECO:0000256" key="7">
    <source>
        <dbReference type="ARBA" id="ARBA00022840"/>
    </source>
</evidence>
<dbReference type="InterPro" id="IPR011245">
    <property type="entry name" value="Butyrate_kin"/>
</dbReference>
<comment type="similarity">
    <text evidence="2 9 10">Belongs to the acetokinase family.</text>
</comment>
<sequence length="356" mass="38963">MNFKLLVINPGSTSTKIAVFNNNEEILCETLRHSSKELEKYENVHEQFEFRKNAILEVLKNNNFHVKEIDAVVGRGGLLKPIVGGTYKVNKKMLEDLKIGVQGEHASNLGGIIANSIAEKLKISAYIVDPVVVDEMEDIARFSGIPELPRKSIFHALNQKAVGKRYANEIGKKYEDLNIIVAHMGGGVSVGAHKNGRIIDINNALDGEGAYSPERSGNVPSGDLVRLCFSGKYTKEEILKKITGKGGLVAYCGTNNALDIQNSILKGEKTFKLVYEGMGYQVSKDIGSAAAVLKGKVDSIILTGGIAYDNIITSFIKERVSFIAPITIYKGEDEMLALAEGTLRVLEGKEELKEYK</sequence>